<dbReference type="Gene3D" id="3.30.70.1440">
    <property type="entry name" value="Multidrug efflux transporter AcrB pore domain"/>
    <property type="match status" value="1"/>
</dbReference>
<dbReference type="Gene3D" id="3.30.2090.10">
    <property type="entry name" value="Multidrug efflux transporter AcrB TolC docking domain, DN and DC subdomains"/>
    <property type="match status" value="2"/>
</dbReference>
<keyword evidence="7 8" id="KW-0472">Membrane</keyword>
<reference evidence="9 10" key="1">
    <citation type="submission" date="2018-09" db="EMBL/GenBank/DDBJ databases">
        <title>Arachidicoccus sp. nov., a bacterium isolated from soil.</title>
        <authorList>
            <person name="Weon H.-Y."/>
            <person name="Kwon S.-W."/>
            <person name="Lee S.A."/>
        </authorList>
    </citation>
    <scope>NUCLEOTIDE SEQUENCE [LARGE SCALE GENOMIC DNA]</scope>
    <source>
        <strain evidence="9 10">KIS59-12</strain>
    </source>
</reference>
<feature type="transmembrane region" description="Helical" evidence="8">
    <location>
        <begin position="884"/>
        <end position="901"/>
    </location>
</feature>
<evidence type="ECO:0000256" key="3">
    <source>
        <dbReference type="ARBA" id="ARBA00022448"/>
    </source>
</evidence>
<dbReference type="InterPro" id="IPR004763">
    <property type="entry name" value="CusA-like"/>
</dbReference>
<organism evidence="9 10">
    <name type="scientific">Arachidicoccus soli</name>
    <dbReference type="NCBI Taxonomy" id="2341117"/>
    <lineage>
        <taxon>Bacteria</taxon>
        <taxon>Pseudomonadati</taxon>
        <taxon>Bacteroidota</taxon>
        <taxon>Chitinophagia</taxon>
        <taxon>Chitinophagales</taxon>
        <taxon>Chitinophagaceae</taxon>
        <taxon>Arachidicoccus</taxon>
    </lineage>
</organism>
<dbReference type="GO" id="GO:0042910">
    <property type="term" value="F:xenobiotic transmembrane transporter activity"/>
    <property type="evidence" value="ECO:0007669"/>
    <property type="project" value="TreeGrafter"/>
</dbReference>
<feature type="transmembrane region" description="Helical" evidence="8">
    <location>
        <begin position="908"/>
        <end position="927"/>
    </location>
</feature>
<dbReference type="Gene3D" id="3.30.70.1320">
    <property type="entry name" value="Multidrug efflux transporter AcrB pore domain like"/>
    <property type="match status" value="1"/>
</dbReference>
<dbReference type="Proteomes" id="UP000266118">
    <property type="component" value="Chromosome"/>
</dbReference>
<dbReference type="PRINTS" id="PR00702">
    <property type="entry name" value="ACRIFLAVINRP"/>
</dbReference>
<dbReference type="PANTHER" id="PTHR32063">
    <property type="match status" value="1"/>
</dbReference>
<dbReference type="PANTHER" id="PTHR32063:SF12">
    <property type="entry name" value="CATION EFFLUX SYSTEM PROTEIN"/>
    <property type="match status" value="1"/>
</dbReference>
<evidence type="ECO:0000256" key="8">
    <source>
        <dbReference type="SAM" id="Phobius"/>
    </source>
</evidence>
<evidence type="ECO:0000256" key="7">
    <source>
        <dbReference type="ARBA" id="ARBA00023136"/>
    </source>
</evidence>
<feature type="transmembrane region" description="Helical" evidence="8">
    <location>
        <begin position="375"/>
        <end position="395"/>
    </location>
</feature>
<comment type="similarity">
    <text evidence="2">Belongs to the resistance-nodulation-cell division (RND) (TC 2.A.6) family.</text>
</comment>
<evidence type="ECO:0000256" key="2">
    <source>
        <dbReference type="ARBA" id="ARBA00010942"/>
    </source>
</evidence>
<dbReference type="GO" id="GO:0008324">
    <property type="term" value="F:monoatomic cation transmembrane transporter activity"/>
    <property type="evidence" value="ECO:0007669"/>
    <property type="project" value="InterPro"/>
</dbReference>
<dbReference type="AlphaFoldDB" id="A0A386HMQ3"/>
<dbReference type="GO" id="GO:0005886">
    <property type="term" value="C:plasma membrane"/>
    <property type="evidence" value="ECO:0007669"/>
    <property type="project" value="UniProtKB-SubCell"/>
</dbReference>
<feature type="transmembrane region" description="Helical" evidence="8">
    <location>
        <begin position="1014"/>
        <end position="1037"/>
    </location>
</feature>
<dbReference type="OrthoDB" id="9760604at2"/>
<keyword evidence="4" id="KW-1003">Cell membrane</keyword>
<sequence length="1057" mass="117637">MNKILKSILAFSLKNKYMIFFATLIIVVWGVITFRSMPIEAFPDTTNTTVQIITQWPGRSAEEVEKFVTIPLEIAMNPVQKKESLRSTSIFGLSVINIQFNDGVTDDYARMQVNNLLGNASLPDGISPQVQPPTGPTGEIFRYTLESKSRSPRDLKTIQDWVVDRHIRSVPGIADIVSFGGMVKTYEIQVDPRKLNDLGITPLDVYNAVAKSNINIGGDIIEKNNQAYVVRGIGLLNNIDDIKNIIIETIKGVPVLVKDVADVEISNQPRLGKVGRTDAIIKDGKRFIKNNDDAVEAIVLMRKGENSTDVIKNLKQTIEKLNTQILPPDVKIVPFYDREDLVNYSTHTVLHNLTEGMLLVTLIVSLFMFNWRTTLIVSIIIPLSLLFAFICLKLMGMSANLLSLGAIDFGIIIDGAVVMVEGLFVLLDQKRREIGMERFNKIAKLGILKKQGAELGKAIFFSKVIIITALLPIFAFQKVEGKMFSPLAYTLGFALLGALIFTLTLVPVLVSILLKKNVKEKHNPIVEGITKFIMKIFRFNYKHKRLTLIGAAIIVVVGFWGFKFLGSEFLPELNEGSLYIRASLPYSVALDKSDEVANKLRNIMIKFPEITHVTSQDGRPDDGTDVTGFYNIEFDVMMLPQEDWKPKISKEQLIDSMQKALSIYPGIDLNFSQPIMDNVEEAVSGVKGSIVVKIYGDSLNYMEDKCQQVYDQLKTVNGIQDLGVIKNLGQPELDINLDQNKMALYGVTTADANAVIEMAIGGKAATQLYEGIRKFDVRIRYPEEFRKNATDIGNLLVPTLSGSKVPIKEIAEIDYHTGACLIFRDNNERYSAVKFSVRGRDMGSAIKEAQEKVARNVSLKKGYTMVWQGDFENQQRATKRLQQVVPISLLLIFLLLFVMFGNFKDAGLVFTNVPFAVVGGIASLLLTGTNFSISAGIGFIALFGICILEGVLLITAFKKNMELYKHEQKPLYISIKEGVKSLVRPVVMTSLMAAIGLLPAAISTSIGSESSRPLARVIIGGILCAMVFSLLVFPLIFRWGYRKVDRKHEEKEGDELK</sequence>
<dbReference type="SUPFAM" id="SSF82693">
    <property type="entry name" value="Multidrug efflux transporter AcrB pore domain, PN1, PN2, PC1 and PC2 subdomains"/>
    <property type="match status" value="3"/>
</dbReference>
<gene>
    <name evidence="9" type="ORF">D6B99_05280</name>
</gene>
<accession>A0A386HMQ3</accession>
<dbReference type="InterPro" id="IPR027463">
    <property type="entry name" value="AcrB_DN_DC_subdom"/>
</dbReference>
<dbReference type="EMBL" id="CP032489">
    <property type="protein sequence ID" value="AYD47075.1"/>
    <property type="molecule type" value="Genomic_DNA"/>
</dbReference>
<keyword evidence="6 8" id="KW-1133">Transmembrane helix</keyword>
<dbReference type="NCBIfam" id="TIGR00914">
    <property type="entry name" value="2A0601"/>
    <property type="match status" value="1"/>
</dbReference>
<dbReference type="Gene3D" id="3.30.70.1430">
    <property type="entry name" value="Multidrug efflux transporter AcrB pore domain"/>
    <property type="match status" value="2"/>
</dbReference>
<dbReference type="InterPro" id="IPR001036">
    <property type="entry name" value="Acrflvin-R"/>
</dbReference>
<keyword evidence="10" id="KW-1185">Reference proteome</keyword>
<evidence type="ECO:0000313" key="9">
    <source>
        <dbReference type="EMBL" id="AYD47075.1"/>
    </source>
</evidence>
<feature type="transmembrane region" description="Helical" evidence="8">
    <location>
        <begin position="458"/>
        <end position="476"/>
    </location>
</feature>
<name>A0A386HMQ3_9BACT</name>
<comment type="subcellular location">
    <subcellularLocation>
        <location evidence="1">Cell membrane</location>
        <topology evidence="1">Multi-pass membrane protein</topology>
    </subcellularLocation>
</comment>
<feature type="transmembrane region" description="Helical" evidence="8">
    <location>
        <begin position="982"/>
        <end position="1002"/>
    </location>
</feature>
<dbReference type="KEGG" id="ark:D6B99_05280"/>
<feature type="transmembrane region" description="Helical" evidence="8">
    <location>
        <begin position="546"/>
        <end position="565"/>
    </location>
</feature>
<dbReference type="RefSeq" id="WP_119985802.1">
    <property type="nucleotide sequence ID" value="NZ_CP032489.1"/>
</dbReference>
<protein>
    <submittedName>
        <fullName evidence="9">Efflux RND transporter permease subunit</fullName>
    </submittedName>
</protein>
<feature type="transmembrane region" description="Helical" evidence="8">
    <location>
        <begin position="401"/>
        <end position="427"/>
    </location>
</feature>
<keyword evidence="3" id="KW-0813">Transport</keyword>
<dbReference type="Pfam" id="PF00873">
    <property type="entry name" value="ACR_tran"/>
    <property type="match status" value="1"/>
</dbReference>
<feature type="transmembrane region" description="Helical" evidence="8">
    <location>
        <begin position="488"/>
        <end position="514"/>
    </location>
</feature>
<feature type="transmembrane region" description="Helical" evidence="8">
    <location>
        <begin position="933"/>
        <end position="957"/>
    </location>
</feature>
<evidence type="ECO:0000256" key="1">
    <source>
        <dbReference type="ARBA" id="ARBA00004651"/>
    </source>
</evidence>
<evidence type="ECO:0000256" key="4">
    <source>
        <dbReference type="ARBA" id="ARBA00022475"/>
    </source>
</evidence>
<feature type="transmembrane region" description="Helical" evidence="8">
    <location>
        <begin position="349"/>
        <end position="368"/>
    </location>
</feature>
<evidence type="ECO:0000256" key="6">
    <source>
        <dbReference type="ARBA" id="ARBA00022989"/>
    </source>
</evidence>
<keyword evidence="5 8" id="KW-0812">Transmembrane</keyword>
<dbReference type="SUPFAM" id="SSF82714">
    <property type="entry name" value="Multidrug efflux transporter AcrB TolC docking domain, DN and DC subdomains"/>
    <property type="match status" value="2"/>
</dbReference>
<dbReference type="Gene3D" id="1.20.1640.10">
    <property type="entry name" value="Multidrug efflux transporter AcrB transmembrane domain"/>
    <property type="match status" value="2"/>
</dbReference>
<evidence type="ECO:0000256" key="5">
    <source>
        <dbReference type="ARBA" id="ARBA00022692"/>
    </source>
</evidence>
<evidence type="ECO:0000313" key="10">
    <source>
        <dbReference type="Proteomes" id="UP000266118"/>
    </source>
</evidence>
<dbReference type="SUPFAM" id="SSF82866">
    <property type="entry name" value="Multidrug efflux transporter AcrB transmembrane domain"/>
    <property type="match status" value="2"/>
</dbReference>
<proteinExistence type="inferred from homology"/>